<keyword evidence="3" id="KW-0804">Transcription</keyword>
<keyword evidence="6" id="KW-1185">Reference proteome</keyword>
<dbReference type="RefSeq" id="WP_422920993.1">
    <property type="nucleotide sequence ID" value="NZ_JAMZEJ010000010.1"/>
</dbReference>
<sequence length="151" mass="16781">MKETKPSPAGDLRVAESFRRWVAMPVDQASCPVRDVLDRLGEKWVTLLVMALVERPRRFSELFRLVPDISKRSLTQALRSLEQDGIVTRHVFPTTPPAVEYRLAPLGATMLEPLAAMIAWAEDNHGRIRAARRRYAAAEAKRSGASGSASS</sequence>
<dbReference type="EMBL" id="JAMZEJ010000010">
    <property type="protein sequence ID" value="MCQ8242237.1"/>
    <property type="molecule type" value="Genomic_DNA"/>
</dbReference>
<dbReference type="PANTHER" id="PTHR33204:SF39">
    <property type="entry name" value="TRANSCRIPTIONAL REGULATORY PROTEIN"/>
    <property type="match status" value="1"/>
</dbReference>
<dbReference type="PROSITE" id="PS51118">
    <property type="entry name" value="HTH_HXLR"/>
    <property type="match status" value="1"/>
</dbReference>
<evidence type="ECO:0000256" key="3">
    <source>
        <dbReference type="ARBA" id="ARBA00023163"/>
    </source>
</evidence>
<evidence type="ECO:0000256" key="1">
    <source>
        <dbReference type="ARBA" id="ARBA00023015"/>
    </source>
</evidence>
<dbReference type="InterPro" id="IPR002577">
    <property type="entry name" value="HTH_HxlR"/>
</dbReference>
<evidence type="ECO:0000313" key="6">
    <source>
        <dbReference type="Proteomes" id="UP001524547"/>
    </source>
</evidence>
<dbReference type="InterPro" id="IPR036388">
    <property type="entry name" value="WH-like_DNA-bd_sf"/>
</dbReference>
<protein>
    <submittedName>
        <fullName evidence="5">Helix-turn-helix transcriptional regulator</fullName>
    </submittedName>
</protein>
<dbReference type="PANTHER" id="PTHR33204">
    <property type="entry name" value="TRANSCRIPTIONAL REGULATOR, MARR FAMILY"/>
    <property type="match status" value="1"/>
</dbReference>
<organism evidence="5 6">
    <name type="scientific">Rhizosaccharibacter radicis</name>
    <dbReference type="NCBI Taxonomy" id="2782605"/>
    <lineage>
        <taxon>Bacteria</taxon>
        <taxon>Pseudomonadati</taxon>
        <taxon>Pseudomonadota</taxon>
        <taxon>Alphaproteobacteria</taxon>
        <taxon>Acetobacterales</taxon>
        <taxon>Acetobacteraceae</taxon>
        <taxon>Rhizosaccharibacter</taxon>
    </lineage>
</organism>
<name>A0ABT1W0W3_9PROT</name>
<gene>
    <name evidence="5" type="ORF">NFI88_15495</name>
</gene>
<proteinExistence type="predicted"/>
<dbReference type="Gene3D" id="1.10.10.10">
    <property type="entry name" value="Winged helix-like DNA-binding domain superfamily/Winged helix DNA-binding domain"/>
    <property type="match status" value="1"/>
</dbReference>
<evidence type="ECO:0000256" key="2">
    <source>
        <dbReference type="ARBA" id="ARBA00023125"/>
    </source>
</evidence>
<dbReference type="SUPFAM" id="SSF46785">
    <property type="entry name" value="Winged helix' DNA-binding domain"/>
    <property type="match status" value="1"/>
</dbReference>
<comment type="caution">
    <text evidence="5">The sequence shown here is derived from an EMBL/GenBank/DDBJ whole genome shotgun (WGS) entry which is preliminary data.</text>
</comment>
<accession>A0ABT1W0W3</accession>
<feature type="domain" description="HTH hxlR-type" evidence="4">
    <location>
        <begin position="31"/>
        <end position="129"/>
    </location>
</feature>
<evidence type="ECO:0000259" key="4">
    <source>
        <dbReference type="PROSITE" id="PS51118"/>
    </source>
</evidence>
<evidence type="ECO:0000313" key="5">
    <source>
        <dbReference type="EMBL" id="MCQ8242237.1"/>
    </source>
</evidence>
<keyword evidence="2" id="KW-0238">DNA-binding</keyword>
<reference evidence="5 6" key="1">
    <citation type="submission" date="2022-06" db="EMBL/GenBank/DDBJ databases">
        <title>Rhizosaccharibacter gen. nov. sp. nov. KSS12, endophytic bacteria isolated from sugarcane.</title>
        <authorList>
            <person name="Pitiwittayakul N."/>
        </authorList>
    </citation>
    <scope>NUCLEOTIDE SEQUENCE [LARGE SCALE GENOMIC DNA]</scope>
    <source>
        <strain evidence="5 6">KSS12</strain>
    </source>
</reference>
<dbReference type="InterPro" id="IPR036390">
    <property type="entry name" value="WH_DNA-bd_sf"/>
</dbReference>
<dbReference type="Proteomes" id="UP001524547">
    <property type="component" value="Unassembled WGS sequence"/>
</dbReference>
<dbReference type="Pfam" id="PF01638">
    <property type="entry name" value="HxlR"/>
    <property type="match status" value="1"/>
</dbReference>
<keyword evidence="1" id="KW-0805">Transcription regulation</keyword>